<evidence type="ECO:0000256" key="2">
    <source>
        <dbReference type="SAM" id="Phobius"/>
    </source>
</evidence>
<keyword evidence="2" id="KW-0812">Transmembrane</keyword>
<name>A0A811LD71_9BILA</name>
<feature type="compositionally biased region" description="Basic and acidic residues" evidence="1">
    <location>
        <begin position="101"/>
        <end position="110"/>
    </location>
</feature>
<dbReference type="EMBL" id="CAJFCW020000005">
    <property type="protein sequence ID" value="CAG9121753.1"/>
    <property type="molecule type" value="Genomic_DNA"/>
</dbReference>
<keyword evidence="2" id="KW-1133">Transmembrane helix</keyword>
<accession>A0A811LD71</accession>
<dbReference type="EMBL" id="CAJFDH010000005">
    <property type="protein sequence ID" value="CAD5226099.1"/>
    <property type="molecule type" value="Genomic_DNA"/>
</dbReference>
<feature type="compositionally biased region" description="Basic and acidic residues" evidence="1">
    <location>
        <begin position="59"/>
        <end position="70"/>
    </location>
</feature>
<evidence type="ECO:0000313" key="3">
    <source>
        <dbReference type="EMBL" id="CAD5226099.1"/>
    </source>
</evidence>
<comment type="caution">
    <text evidence="3">The sequence shown here is derived from an EMBL/GenBank/DDBJ whole genome shotgun (WGS) entry which is preliminary data.</text>
</comment>
<organism evidence="3 4">
    <name type="scientific">Bursaphelenchus okinawaensis</name>
    <dbReference type="NCBI Taxonomy" id="465554"/>
    <lineage>
        <taxon>Eukaryota</taxon>
        <taxon>Metazoa</taxon>
        <taxon>Ecdysozoa</taxon>
        <taxon>Nematoda</taxon>
        <taxon>Chromadorea</taxon>
        <taxon>Rhabditida</taxon>
        <taxon>Tylenchina</taxon>
        <taxon>Tylenchomorpha</taxon>
        <taxon>Aphelenchoidea</taxon>
        <taxon>Aphelenchoididae</taxon>
        <taxon>Bursaphelenchus</taxon>
    </lineage>
</organism>
<evidence type="ECO:0000313" key="4">
    <source>
        <dbReference type="Proteomes" id="UP000614601"/>
    </source>
</evidence>
<feature type="transmembrane region" description="Helical" evidence="2">
    <location>
        <begin position="26"/>
        <end position="53"/>
    </location>
</feature>
<dbReference type="Proteomes" id="UP000783686">
    <property type="component" value="Unassembled WGS sequence"/>
</dbReference>
<evidence type="ECO:0000256" key="1">
    <source>
        <dbReference type="SAM" id="MobiDB-lite"/>
    </source>
</evidence>
<gene>
    <name evidence="3" type="ORF">BOKJ2_LOCUS11908</name>
</gene>
<feature type="region of interest" description="Disordered" evidence="1">
    <location>
        <begin position="59"/>
        <end position="110"/>
    </location>
</feature>
<protein>
    <submittedName>
        <fullName evidence="3">Uncharacterized protein</fullName>
    </submittedName>
</protein>
<reference evidence="3" key="1">
    <citation type="submission" date="2020-09" db="EMBL/GenBank/DDBJ databases">
        <authorList>
            <person name="Kikuchi T."/>
        </authorList>
    </citation>
    <scope>NUCLEOTIDE SEQUENCE</scope>
    <source>
        <strain evidence="3">SH1</strain>
    </source>
</reference>
<proteinExistence type="predicted"/>
<keyword evidence="2" id="KW-0472">Membrane</keyword>
<dbReference type="AlphaFoldDB" id="A0A811LD71"/>
<sequence>MASKPIDNLFDSMGKTLFGPRYHPNAVFIVVAVVLFCACWLITGWILFFFAFICREPKPKGRLNDLESGRSKRSKRSRRSAKSRRSGRSSRRSGAPRKSSRVKESTDDES</sequence>
<feature type="compositionally biased region" description="Basic residues" evidence="1">
    <location>
        <begin position="71"/>
        <end position="100"/>
    </location>
</feature>
<dbReference type="Proteomes" id="UP000614601">
    <property type="component" value="Unassembled WGS sequence"/>
</dbReference>
<keyword evidence="4" id="KW-1185">Reference proteome</keyword>